<keyword evidence="2" id="KW-1185">Reference proteome</keyword>
<evidence type="ECO:0000313" key="2">
    <source>
        <dbReference type="Proteomes" id="UP000224634"/>
    </source>
</evidence>
<gene>
    <name evidence="1" type="ORF">AJ80_09905</name>
</gene>
<dbReference type="EMBL" id="PDNA01000399">
    <property type="protein sequence ID" value="PGG95823.1"/>
    <property type="molecule type" value="Genomic_DNA"/>
</dbReference>
<reference evidence="1 2" key="1">
    <citation type="submission" date="2017-10" db="EMBL/GenBank/DDBJ databases">
        <title>Comparative genomics in systemic dimorphic fungi from Ajellomycetaceae.</title>
        <authorList>
            <person name="Munoz J.F."/>
            <person name="Mcewen J.G."/>
            <person name="Clay O.K."/>
            <person name="Cuomo C.A."/>
        </authorList>
    </citation>
    <scope>NUCLEOTIDE SEQUENCE [LARGE SCALE GENOMIC DNA]</scope>
    <source>
        <strain evidence="1 2">UAMH7299</strain>
    </source>
</reference>
<accession>A0A2B7W8G7</accession>
<dbReference type="Proteomes" id="UP000224634">
    <property type="component" value="Unassembled WGS sequence"/>
</dbReference>
<dbReference type="AlphaFoldDB" id="A0A2B7W8G7"/>
<protein>
    <submittedName>
        <fullName evidence="1">Uncharacterized protein</fullName>
    </submittedName>
</protein>
<comment type="caution">
    <text evidence="1">The sequence shown here is derived from an EMBL/GenBank/DDBJ whole genome shotgun (WGS) entry which is preliminary data.</text>
</comment>
<proteinExistence type="predicted"/>
<evidence type="ECO:0000313" key="1">
    <source>
        <dbReference type="EMBL" id="PGG95823.1"/>
    </source>
</evidence>
<sequence>MSTPLKDCVSRSPIPSPPLFIEEPCVSRSPTPSPTISNKKPYSVYEESGVRLRIALLDENFLEDILSAAESLNYGECTGIFIDAATMIFVLYARRNKGWANQDYLIDVQSHCWEKIRKWEQKSLIEPALQQLATWRVACAVSHQSTIQLDEYDQNTVRGEHYPAVVLKVEFDMHGCGFLEVMVVQGNVEILMIFPVPLGRFQCLPEFGIHLNVPASTFVKQTPPPSSAATDFDH</sequence>
<organism evidence="1 2">
    <name type="scientific">Polytolypa hystricis (strain UAMH7299)</name>
    <dbReference type="NCBI Taxonomy" id="1447883"/>
    <lineage>
        <taxon>Eukaryota</taxon>
        <taxon>Fungi</taxon>
        <taxon>Dikarya</taxon>
        <taxon>Ascomycota</taxon>
        <taxon>Pezizomycotina</taxon>
        <taxon>Eurotiomycetes</taxon>
        <taxon>Eurotiomycetidae</taxon>
        <taxon>Onygenales</taxon>
        <taxon>Onygenales incertae sedis</taxon>
        <taxon>Polytolypa</taxon>
    </lineage>
</organism>
<name>A0A2B7W8G7_POLH7</name>